<evidence type="ECO:0000313" key="3">
    <source>
        <dbReference type="Proteomes" id="UP000244336"/>
    </source>
</evidence>
<feature type="transmembrane region" description="Helical" evidence="1">
    <location>
        <begin position="17"/>
        <end position="38"/>
    </location>
</feature>
<dbReference type="AlphaFoldDB" id="A0A2T7F4P1"/>
<proteinExistence type="predicted"/>
<sequence>MASHPYLKKVRRLFSHLLFSLGIDPSLSMMIVAFWMFVQENGCFDFFECINAFDGQHISVMITFVRKCVATLVHLESSDSNSGTPSHKEVIEGINFYLNIFCYEAVGDLLNDFEIQELIYEYAQDHDARLKEEIYTRLGLGANLAESSSQTHSSQGQSTRAHLLDPIEKETTSSPSIDSLGETVDALNITETTDELQHRLDIILKEEGTLLVSFFDGYPLTGHELNDFFSWFGLVEEITIEEPSIRPNPHWALITFCSPYVLTNVLNGEQRFHFIINGKDVWVQRYIEAKERHFAANGKDLFCWG</sequence>
<gene>
    <name evidence="2" type="ORF">GQ55_1G113500</name>
</gene>
<dbReference type="Proteomes" id="UP000244336">
    <property type="component" value="Chromosome 1"/>
</dbReference>
<name>A0A2T7F4P1_9POAL</name>
<evidence type="ECO:0000313" key="2">
    <source>
        <dbReference type="EMBL" id="PUZ75014.1"/>
    </source>
</evidence>
<dbReference type="OrthoDB" id="1882251at2759"/>
<dbReference type="PANTHER" id="PTHR33527:SF14">
    <property type="entry name" value="OS07G0274300 PROTEIN"/>
    <property type="match status" value="1"/>
</dbReference>
<dbReference type="EMBL" id="CM009749">
    <property type="protein sequence ID" value="PUZ75014.1"/>
    <property type="molecule type" value="Genomic_DNA"/>
</dbReference>
<protein>
    <recommendedName>
        <fullName evidence="4">RRM domain-containing protein</fullName>
    </recommendedName>
</protein>
<accession>A0A2T7F4P1</accession>
<keyword evidence="1" id="KW-0812">Transmembrane</keyword>
<evidence type="ECO:0000256" key="1">
    <source>
        <dbReference type="SAM" id="Phobius"/>
    </source>
</evidence>
<evidence type="ECO:0008006" key="4">
    <source>
        <dbReference type="Google" id="ProtNLM"/>
    </source>
</evidence>
<organism evidence="2 3">
    <name type="scientific">Panicum hallii var. hallii</name>
    <dbReference type="NCBI Taxonomy" id="1504633"/>
    <lineage>
        <taxon>Eukaryota</taxon>
        <taxon>Viridiplantae</taxon>
        <taxon>Streptophyta</taxon>
        <taxon>Embryophyta</taxon>
        <taxon>Tracheophyta</taxon>
        <taxon>Spermatophyta</taxon>
        <taxon>Magnoliopsida</taxon>
        <taxon>Liliopsida</taxon>
        <taxon>Poales</taxon>
        <taxon>Poaceae</taxon>
        <taxon>PACMAD clade</taxon>
        <taxon>Panicoideae</taxon>
        <taxon>Panicodae</taxon>
        <taxon>Paniceae</taxon>
        <taxon>Panicinae</taxon>
        <taxon>Panicum</taxon>
        <taxon>Panicum sect. Panicum</taxon>
    </lineage>
</organism>
<keyword evidence="1" id="KW-1133">Transmembrane helix</keyword>
<keyword evidence="1" id="KW-0472">Membrane</keyword>
<dbReference type="PANTHER" id="PTHR33527">
    <property type="entry name" value="OS07G0274300 PROTEIN"/>
    <property type="match status" value="1"/>
</dbReference>
<keyword evidence="3" id="KW-1185">Reference proteome</keyword>
<dbReference type="Gramene" id="PUZ75014">
    <property type="protein sequence ID" value="PUZ75014"/>
    <property type="gene ID" value="GQ55_1G113500"/>
</dbReference>
<reference evidence="2 3" key="1">
    <citation type="submission" date="2018-04" db="EMBL/GenBank/DDBJ databases">
        <title>WGS assembly of Panicum hallii var. hallii HAL2.</title>
        <authorList>
            <person name="Lovell J."/>
            <person name="Jenkins J."/>
            <person name="Lowry D."/>
            <person name="Mamidi S."/>
            <person name="Sreedasyam A."/>
            <person name="Weng X."/>
            <person name="Barry K."/>
            <person name="Bonette J."/>
            <person name="Campitelli B."/>
            <person name="Daum C."/>
            <person name="Gordon S."/>
            <person name="Gould B."/>
            <person name="Lipzen A."/>
            <person name="MacQueen A."/>
            <person name="Palacio-Mejia J."/>
            <person name="Plott C."/>
            <person name="Shakirov E."/>
            <person name="Shu S."/>
            <person name="Yoshinaga Y."/>
            <person name="Zane M."/>
            <person name="Rokhsar D."/>
            <person name="Grimwood J."/>
            <person name="Schmutz J."/>
            <person name="Juenger T."/>
        </authorList>
    </citation>
    <scope>NUCLEOTIDE SEQUENCE [LARGE SCALE GENOMIC DNA]</scope>
    <source>
        <strain evidence="3">cv. HAL2</strain>
    </source>
</reference>